<proteinExistence type="predicted"/>
<organism evidence="1 2">
    <name type="scientific">Solanum pinnatisectum</name>
    <name type="common">tansyleaf nightshade</name>
    <dbReference type="NCBI Taxonomy" id="50273"/>
    <lineage>
        <taxon>Eukaryota</taxon>
        <taxon>Viridiplantae</taxon>
        <taxon>Streptophyta</taxon>
        <taxon>Embryophyta</taxon>
        <taxon>Tracheophyta</taxon>
        <taxon>Spermatophyta</taxon>
        <taxon>Magnoliopsida</taxon>
        <taxon>eudicotyledons</taxon>
        <taxon>Gunneridae</taxon>
        <taxon>Pentapetalae</taxon>
        <taxon>asterids</taxon>
        <taxon>lamiids</taxon>
        <taxon>Solanales</taxon>
        <taxon>Solanaceae</taxon>
        <taxon>Solanoideae</taxon>
        <taxon>Solaneae</taxon>
        <taxon>Solanum</taxon>
    </lineage>
</organism>
<keyword evidence="2" id="KW-1185">Reference proteome</keyword>
<evidence type="ECO:0000313" key="2">
    <source>
        <dbReference type="Proteomes" id="UP001311915"/>
    </source>
</evidence>
<dbReference type="InterPro" id="IPR053151">
    <property type="entry name" value="RNase_H-like"/>
</dbReference>
<gene>
    <name evidence="1" type="ORF">R3W88_007703</name>
</gene>
<protein>
    <recommendedName>
        <fullName evidence="3">RNase H type-1 domain-containing protein</fullName>
    </recommendedName>
</protein>
<name>A0AAV9M7U1_9SOLN</name>
<sequence length="87" mass="9829">MHNMPNNWPEIVRFLTEYSPTVGCKVVYWKLPMQNYFKCNTDRASKGNPGPSSSAFCVRDDQGNLVYVEGKRIGVSNNLKAEIVAMD</sequence>
<dbReference type="Proteomes" id="UP001311915">
    <property type="component" value="Unassembled WGS sequence"/>
</dbReference>
<dbReference type="InterPro" id="IPR036397">
    <property type="entry name" value="RNaseH_sf"/>
</dbReference>
<dbReference type="PANTHER" id="PTHR47723">
    <property type="entry name" value="OS05G0353850 PROTEIN"/>
    <property type="match status" value="1"/>
</dbReference>
<reference evidence="1 2" key="1">
    <citation type="submission" date="2023-10" db="EMBL/GenBank/DDBJ databases">
        <title>Genome-Wide Identification Analysis in wild type Solanum Pinnatisectum Reveals Some Genes Defensing Phytophthora Infestans.</title>
        <authorList>
            <person name="Sun C."/>
        </authorList>
    </citation>
    <scope>NUCLEOTIDE SEQUENCE [LARGE SCALE GENOMIC DNA]</scope>
    <source>
        <strain evidence="1">LQN</strain>
        <tissue evidence="1">Leaf</tissue>
    </source>
</reference>
<evidence type="ECO:0008006" key="3">
    <source>
        <dbReference type="Google" id="ProtNLM"/>
    </source>
</evidence>
<evidence type="ECO:0000313" key="1">
    <source>
        <dbReference type="EMBL" id="KAK4733442.1"/>
    </source>
</evidence>
<dbReference type="GO" id="GO:0003676">
    <property type="term" value="F:nucleic acid binding"/>
    <property type="evidence" value="ECO:0007669"/>
    <property type="project" value="InterPro"/>
</dbReference>
<comment type="caution">
    <text evidence="1">The sequence shown here is derived from an EMBL/GenBank/DDBJ whole genome shotgun (WGS) entry which is preliminary data.</text>
</comment>
<accession>A0AAV9M7U1</accession>
<dbReference type="AlphaFoldDB" id="A0AAV9M7U1"/>
<dbReference type="EMBL" id="JAWPEI010000002">
    <property type="protein sequence ID" value="KAK4733442.1"/>
    <property type="molecule type" value="Genomic_DNA"/>
</dbReference>
<dbReference type="PANTHER" id="PTHR47723:SF24">
    <property type="entry name" value="RNASE H TYPE-1 DOMAIN-CONTAINING PROTEIN"/>
    <property type="match status" value="1"/>
</dbReference>
<dbReference type="Gene3D" id="3.30.420.10">
    <property type="entry name" value="Ribonuclease H-like superfamily/Ribonuclease H"/>
    <property type="match status" value="1"/>
</dbReference>